<dbReference type="RefSeq" id="WP_048515208.1">
    <property type="nucleotide sequence ID" value="NZ_FUXD01000042.1"/>
</dbReference>
<dbReference type="InterPro" id="IPR011650">
    <property type="entry name" value="Peptidase_M20_dimer"/>
</dbReference>
<evidence type="ECO:0000313" key="4">
    <source>
        <dbReference type="Proteomes" id="UP000036503"/>
    </source>
</evidence>
<dbReference type="InterPro" id="IPR002933">
    <property type="entry name" value="Peptidase_M20"/>
</dbReference>
<dbReference type="InterPro" id="IPR017439">
    <property type="entry name" value="Amidohydrolase"/>
</dbReference>
<dbReference type="GO" id="GO:0046872">
    <property type="term" value="F:metal ion binding"/>
    <property type="evidence" value="ECO:0007669"/>
    <property type="project" value="UniProtKB-KW"/>
</dbReference>
<protein>
    <submittedName>
        <fullName evidence="3">Amidohydrolase</fullName>
    </submittedName>
</protein>
<accession>A0A0J6WV03</accession>
<comment type="cofactor">
    <cofactor evidence="1">
        <name>Mn(2+)</name>
        <dbReference type="ChEBI" id="CHEBI:29035"/>
    </cofactor>
    <text evidence="1">The Mn(2+) ion enhances activity.</text>
</comment>
<feature type="binding site" evidence="1">
    <location>
        <position position="103"/>
    </location>
    <ligand>
        <name>Mn(2+)</name>
        <dbReference type="ChEBI" id="CHEBI:29035"/>
        <label>2</label>
    </ligand>
</feature>
<reference evidence="3 4" key="1">
    <citation type="submission" date="2015-06" db="EMBL/GenBank/DDBJ databases">
        <title>Draft genome sequence of beer spoilage bacterium Megasphaera cerevisiae type strain 20462.</title>
        <authorList>
            <person name="Kutumbaka K."/>
            <person name="Pasmowitz J."/>
            <person name="Mategko J."/>
            <person name="Reyes D."/>
            <person name="Friedrich A."/>
            <person name="Han S."/>
            <person name="Martens-Habbena W."/>
            <person name="Neal-McKinney J."/>
            <person name="Janagama H.K."/>
            <person name="Nadala C."/>
            <person name="Samadpour M."/>
        </authorList>
    </citation>
    <scope>NUCLEOTIDE SEQUENCE [LARGE SCALE GENOMIC DNA]</scope>
    <source>
        <strain evidence="3 4">DSM 20462</strain>
    </source>
</reference>
<evidence type="ECO:0000313" key="3">
    <source>
        <dbReference type="EMBL" id="KMO85612.1"/>
    </source>
</evidence>
<feature type="binding site" evidence="1">
    <location>
        <position position="105"/>
    </location>
    <ligand>
        <name>Mn(2+)</name>
        <dbReference type="ChEBI" id="CHEBI:29035"/>
        <label>2</label>
    </ligand>
</feature>
<evidence type="ECO:0000259" key="2">
    <source>
        <dbReference type="Pfam" id="PF07687"/>
    </source>
</evidence>
<keyword evidence="1" id="KW-0464">Manganese</keyword>
<dbReference type="OrthoDB" id="1633187at2"/>
<dbReference type="AlphaFoldDB" id="A0A0J6WV03"/>
<name>A0A0J6WV03_9FIRM</name>
<evidence type="ECO:0000256" key="1">
    <source>
        <dbReference type="PIRSR" id="PIRSR005962-1"/>
    </source>
</evidence>
<dbReference type="Pfam" id="PF01546">
    <property type="entry name" value="Peptidase_M20"/>
    <property type="match status" value="1"/>
</dbReference>
<dbReference type="Pfam" id="PF07687">
    <property type="entry name" value="M20_dimer"/>
    <property type="match status" value="1"/>
</dbReference>
<dbReference type="NCBIfam" id="TIGR01891">
    <property type="entry name" value="amidohydrolases"/>
    <property type="match status" value="1"/>
</dbReference>
<dbReference type="STRING" id="39029.BSR42_11740"/>
<dbReference type="EMBL" id="LEKT01000054">
    <property type="protein sequence ID" value="KMO85612.1"/>
    <property type="molecule type" value="Genomic_DNA"/>
</dbReference>
<feature type="binding site" evidence="1">
    <location>
        <position position="139"/>
    </location>
    <ligand>
        <name>Mn(2+)</name>
        <dbReference type="ChEBI" id="CHEBI:29035"/>
        <label>2</label>
    </ligand>
</feature>
<dbReference type="PATRIC" id="fig|1122219.3.peg.2607"/>
<feature type="binding site" evidence="1">
    <location>
        <position position="164"/>
    </location>
    <ligand>
        <name>Mn(2+)</name>
        <dbReference type="ChEBI" id="CHEBI:29035"/>
        <label>2</label>
    </ligand>
</feature>
<keyword evidence="1" id="KW-0479">Metal-binding</keyword>
<dbReference type="GO" id="GO:0016787">
    <property type="term" value="F:hydrolase activity"/>
    <property type="evidence" value="ECO:0007669"/>
    <property type="project" value="UniProtKB-KW"/>
</dbReference>
<dbReference type="SUPFAM" id="SSF53187">
    <property type="entry name" value="Zn-dependent exopeptidases"/>
    <property type="match status" value="1"/>
</dbReference>
<dbReference type="Gene3D" id="3.30.70.360">
    <property type="match status" value="1"/>
</dbReference>
<feature type="binding site" evidence="1">
    <location>
        <position position="364"/>
    </location>
    <ligand>
        <name>Mn(2+)</name>
        <dbReference type="ChEBI" id="CHEBI:29035"/>
        <label>2</label>
    </ligand>
</feature>
<dbReference type="PANTHER" id="PTHR11014">
    <property type="entry name" value="PEPTIDASE M20 FAMILY MEMBER"/>
    <property type="match status" value="1"/>
</dbReference>
<dbReference type="PANTHER" id="PTHR11014:SF63">
    <property type="entry name" value="METALLOPEPTIDASE, PUTATIVE (AFU_ORTHOLOGUE AFUA_6G09600)-RELATED"/>
    <property type="match status" value="1"/>
</dbReference>
<dbReference type="InterPro" id="IPR036264">
    <property type="entry name" value="Bact_exopeptidase_dim_dom"/>
</dbReference>
<gene>
    <name evidence="3" type="ORF">AB840_12640</name>
</gene>
<organism evidence="3 4">
    <name type="scientific">Megasphaera cerevisiae DSM 20462</name>
    <dbReference type="NCBI Taxonomy" id="1122219"/>
    <lineage>
        <taxon>Bacteria</taxon>
        <taxon>Bacillati</taxon>
        <taxon>Bacillota</taxon>
        <taxon>Negativicutes</taxon>
        <taxon>Veillonellales</taxon>
        <taxon>Veillonellaceae</taxon>
        <taxon>Megasphaera</taxon>
    </lineage>
</organism>
<comment type="caution">
    <text evidence="3">The sequence shown here is derived from an EMBL/GenBank/DDBJ whole genome shotgun (WGS) entry which is preliminary data.</text>
</comment>
<keyword evidence="4" id="KW-1185">Reference proteome</keyword>
<dbReference type="PIRSF" id="PIRSF005962">
    <property type="entry name" value="Pept_M20D_amidohydro"/>
    <property type="match status" value="1"/>
</dbReference>
<dbReference type="SUPFAM" id="SSF55031">
    <property type="entry name" value="Bacterial exopeptidase dimerisation domain"/>
    <property type="match status" value="1"/>
</dbReference>
<dbReference type="Proteomes" id="UP000036503">
    <property type="component" value="Unassembled WGS sequence"/>
</dbReference>
<dbReference type="Gene3D" id="3.40.630.10">
    <property type="entry name" value="Zn peptidases"/>
    <property type="match status" value="1"/>
</dbReference>
<dbReference type="InParanoid" id="A0A0J6WV03"/>
<proteinExistence type="predicted"/>
<sequence>MNETVKKLVQEYGSEIVENRRYLHAHPELSFHETETTRWIRNRLKKAGIPMLEGISGNSTVGYLKGSKPGPAIGLRADIDALGLVEENDLPYKSIFPGVMHGCGHDAHTAILMAAAELLARHQELIEGTVYFVFEQAEEFLPGGAIQLVKDGIMDKIDYMFAIHVNALSPIGTIDVHEGVRFAAVGTFDFKITGKGGHGGFPHDANNPLIPAGELISAIHLIPALKCDPLANCTVSVTYLHCGIEGVANVIPANVSMGGCVRVLDTNLRTFIMEEIERLGKTICAAHQCDISVSLVYGYPACVVHPICAAVMQEAARDMELEILDVPPSLGAEDFAYFSQEKPSGIGWFGMADPTKQHDPTPHHNPCFYLEDENGLPRALEYVLTVYLKALAAYK</sequence>
<keyword evidence="3" id="KW-0378">Hydrolase</keyword>
<feature type="domain" description="Peptidase M20 dimerisation" evidence="2">
    <location>
        <begin position="187"/>
        <end position="279"/>
    </location>
</feature>